<sequence length="345" mass="39502">MLVSWAKFREDWSSSSDDDDDDEGPSPAKKYEQLGLADSLRRPYDYSDSCQELALILRRAYAKFPKSLQSIIFRDTLSAFRLLSQMDRFAACFCFDTPRGGKPNVELDIGIPAANLLVKAAEAALPKQKKTLASSKFKHSVIAQRRRGKVHQVEGYMDLPQDILLHVFRFLDIRSLVSASSVCWSWNTAAKDNMLWMSHYYIIFGRIDISIGKKSLFSDFVHDIGPNEGKELPINFDWRGAFKRIFTKQSVWRCRPHRAFCIHCESILWLSAITCGTPHRCPGNEKGRLNIKPISANMLRVVFGMPIYFLDIFLSLCVKMQAGLNSPRAWRSHHTPERFLELFPS</sequence>
<accession>A0ABR2LDR4</accession>
<feature type="domain" description="F-box" evidence="2">
    <location>
        <begin position="153"/>
        <end position="199"/>
    </location>
</feature>
<protein>
    <submittedName>
        <fullName evidence="3">F-box protein</fullName>
    </submittedName>
</protein>
<dbReference type="InterPro" id="IPR036047">
    <property type="entry name" value="F-box-like_dom_sf"/>
</dbReference>
<dbReference type="Pfam" id="PF24104">
    <property type="entry name" value="At5g52880_ARM"/>
    <property type="match status" value="1"/>
</dbReference>
<proteinExistence type="predicted"/>
<dbReference type="PROSITE" id="PS50181">
    <property type="entry name" value="FBOX"/>
    <property type="match status" value="1"/>
</dbReference>
<dbReference type="SUPFAM" id="SSF81383">
    <property type="entry name" value="F-box domain"/>
    <property type="match status" value="1"/>
</dbReference>
<dbReference type="EMBL" id="JBBWWR010000021">
    <property type="protein sequence ID" value="KAK8938154.1"/>
    <property type="molecule type" value="Genomic_DNA"/>
</dbReference>
<dbReference type="SMART" id="SM00256">
    <property type="entry name" value="FBOX"/>
    <property type="match status" value="1"/>
</dbReference>
<evidence type="ECO:0000313" key="3">
    <source>
        <dbReference type="EMBL" id="KAK8938154.1"/>
    </source>
</evidence>
<dbReference type="Proteomes" id="UP001412067">
    <property type="component" value="Unassembled WGS sequence"/>
</dbReference>
<reference evidence="3 4" key="1">
    <citation type="journal article" date="2022" name="Nat. Plants">
        <title>Genomes of leafy and leafless Platanthera orchids illuminate the evolution of mycoheterotrophy.</title>
        <authorList>
            <person name="Li M.H."/>
            <person name="Liu K.W."/>
            <person name="Li Z."/>
            <person name="Lu H.C."/>
            <person name="Ye Q.L."/>
            <person name="Zhang D."/>
            <person name="Wang J.Y."/>
            <person name="Li Y.F."/>
            <person name="Zhong Z.M."/>
            <person name="Liu X."/>
            <person name="Yu X."/>
            <person name="Liu D.K."/>
            <person name="Tu X.D."/>
            <person name="Liu B."/>
            <person name="Hao Y."/>
            <person name="Liao X.Y."/>
            <person name="Jiang Y.T."/>
            <person name="Sun W.H."/>
            <person name="Chen J."/>
            <person name="Chen Y.Q."/>
            <person name="Ai Y."/>
            <person name="Zhai J.W."/>
            <person name="Wu S.S."/>
            <person name="Zhou Z."/>
            <person name="Hsiao Y.Y."/>
            <person name="Wu W.L."/>
            <person name="Chen Y.Y."/>
            <person name="Lin Y.F."/>
            <person name="Hsu J.L."/>
            <person name="Li C.Y."/>
            <person name="Wang Z.W."/>
            <person name="Zhao X."/>
            <person name="Zhong W.Y."/>
            <person name="Ma X.K."/>
            <person name="Ma L."/>
            <person name="Huang J."/>
            <person name="Chen G.Z."/>
            <person name="Huang M.Z."/>
            <person name="Huang L."/>
            <person name="Peng D.H."/>
            <person name="Luo Y.B."/>
            <person name="Zou S.Q."/>
            <person name="Chen S.P."/>
            <person name="Lan S."/>
            <person name="Tsai W.C."/>
            <person name="Van de Peer Y."/>
            <person name="Liu Z.J."/>
        </authorList>
    </citation>
    <scope>NUCLEOTIDE SEQUENCE [LARGE SCALE GENOMIC DNA]</scope>
    <source>
        <strain evidence="3">Lor288</strain>
    </source>
</reference>
<comment type="caution">
    <text evidence="3">The sequence shown here is derived from an EMBL/GenBank/DDBJ whole genome shotgun (WGS) entry which is preliminary data.</text>
</comment>
<organism evidence="3 4">
    <name type="scientific">Platanthera guangdongensis</name>
    <dbReference type="NCBI Taxonomy" id="2320717"/>
    <lineage>
        <taxon>Eukaryota</taxon>
        <taxon>Viridiplantae</taxon>
        <taxon>Streptophyta</taxon>
        <taxon>Embryophyta</taxon>
        <taxon>Tracheophyta</taxon>
        <taxon>Spermatophyta</taxon>
        <taxon>Magnoliopsida</taxon>
        <taxon>Liliopsida</taxon>
        <taxon>Asparagales</taxon>
        <taxon>Orchidaceae</taxon>
        <taxon>Orchidoideae</taxon>
        <taxon>Orchideae</taxon>
        <taxon>Orchidinae</taxon>
        <taxon>Platanthera</taxon>
    </lineage>
</organism>
<dbReference type="PANTHER" id="PTHR47744">
    <property type="entry name" value="OS05G0526300 PROTEIN"/>
    <property type="match status" value="1"/>
</dbReference>
<evidence type="ECO:0000256" key="1">
    <source>
        <dbReference type="SAM" id="MobiDB-lite"/>
    </source>
</evidence>
<keyword evidence="4" id="KW-1185">Reference proteome</keyword>
<name>A0ABR2LDR4_9ASPA</name>
<dbReference type="InterPro" id="IPR057039">
    <property type="entry name" value="At5g52880_ARM"/>
</dbReference>
<evidence type="ECO:0000313" key="4">
    <source>
        <dbReference type="Proteomes" id="UP001412067"/>
    </source>
</evidence>
<dbReference type="Gene3D" id="1.20.1280.50">
    <property type="match status" value="1"/>
</dbReference>
<evidence type="ECO:0000259" key="2">
    <source>
        <dbReference type="PROSITE" id="PS50181"/>
    </source>
</evidence>
<dbReference type="Pfam" id="PF12937">
    <property type="entry name" value="F-box-like"/>
    <property type="match status" value="1"/>
</dbReference>
<feature type="region of interest" description="Disordered" evidence="1">
    <location>
        <begin position="1"/>
        <end position="32"/>
    </location>
</feature>
<dbReference type="InterPro" id="IPR001810">
    <property type="entry name" value="F-box_dom"/>
</dbReference>
<gene>
    <name evidence="3" type="ORF">KSP40_PGU010587</name>
</gene>
<dbReference type="PANTHER" id="PTHR47744:SF1">
    <property type="entry name" value="OS05G0526300 PROTEIN"/>
    <property type="match status" value="1"/>
</dbReference>